<sequence>MLTLVHCSMAHNMMNPFRNWATVVDCGDIANSLFDKLEAVHDLQAGLGRMASRVPKTAEKGDSVRLITIGGDHTITLPSLRALYPVWGEVAVIHFDAHIDTWNPRQWGGGINKYDEITHGTLLHFAHEEGLLKNDSSIHVGTRALLFDETEDLRHDAECGFQNILATDMDSIGVGAIVERIVERVGDSPTYVTIDIDVLDAAFAPATGCTEIGGWTTRELAAVLRGLSAAGVHIIGADIAELSPVYDNVAQTTATAVAQLAFEILAWMVKVPVKAKKGRVELEL</sequence>
<keyword evidence="7" id="KW-1185">Reference proteome</keyword>
<dbReference type="Gene3D" id="3.40.800.10">
    <property type="entry name" value="Ureohydrolase domain"/>
    <property type="match status" value="1"/>
</dbReference>
<dbReference type="GO" id="GO:0033389">
    <property type="term" value="P:putrescine biosynthetic process from arginine, via agmatine"/>
    <property type="evidence" value="ECO:0007669"/>
    <property type="project" value="TreeGrafter"/>
</dbReference>
<comment type="similarity">
    <text evidence="4 5">Belongs to the arginase family.</text>
</comment>
<dbReference type="AlphaFoldDB" id="A0AA37NZG6"/>
<dbReference type="PROSITE" id="PS51409">
    <property type="entry name" value="ARGINASE_2"/>
    <property type="match status" value="1"/>
</dbReference>
<keyword evidence="2 5" id="KW-0378">Hydrolase</keyword>
<keyword evidence="1 3" id="KW-0479">Metal-binding</keyword>
<name>A0AA37NZG6_9PEZI</name>
<reference evidence="6 7" key="1">
    <citation type="submission" date="2022-03" db="EMBL/GenBank/DDBJ databases">
        <title>Genome data of Colletotrichum spp.</title>
        <authorList>
            <person name="Utami Y.D."/>
            <person name="Hiruma K."/>
        </authorList>
    </citation>
    <scope>NUCLEOTIDE SEQUENCE [LARGE SCALE GENOMIC DNA]</scope>
    <source>
        <strain evidence="6 7">MAFF 239500</strain>
    </source>
</reference>
<dbReference type="SUPFAM" id="SSF52768">
    <property type="entry name" value="Arginase/deacetylase"/>
    <property type="match status" value="1"/>
</dbReference>
<proteinExistence type="inferred from homology"/>
<dbReference type="PRINTS" id="PR00116">
    <property type="entry name" value="ARGINASE"/>
</dbReference>
<dbReference type="PROSITE" id="PS01053">
    <property type="entry name" value="ARGINASE_1"/>
    <property type="match status" value="1"/>
</dbReference>
<feature type="binding site" evidence="3">
    <location>
        <position position="195"/>
    </location>
    <ligand>
        <name>Mn(2+)</name>
        <dbReference type="ChEBI" id="CHEBI:29035"/>
        <label>1</label>
    </ligand>
</feature>
<dbReference type="GO" id="GO:0008783">
    <property type="term" value="F:agmatinase activity"/>
    <property type="evidence" value="ECO:0007669"/>
    <property type="project" value="TreeGrafter"/>
</dbReference>
<organism evidence="6 7">
    <name type="scientific">Colletotrichum spaethianum</name>
    <dbReference type="NCBI Taxonomy" id="700344"/>
    <lineage>
        <taxon>Eukaryota</taxon>
        <taxon>Fungi</taxon>
        <taxon>Dikarya</taxon>
        <taxon>Ascomycota</taxon>
        <taxon>Pezizomycotina</taxon>
        <taxon>Sordariomycetes</taxon>
        <taxon>Hypocreomycetidae</taxon>
        <taxon>Glomerellales</taxon>
        <taxon>Glomerellaceae</taxon>
        <taxon>Colletotrichum</taxon>
        <taxon>Colletotrichum spaethianum species complex</taxon>
    </lineage>
</organism>
<comment type="cofactor">
    <cofactor evidence="3">
        <name>Mn(2+)</name>
        <dbReference type="ChEBI" id="CHEBI:29035"/>
    </cofactor>
    <text evidence="3">Binds 2 manganese ions per subunit.</text>
</comment>
<evidence type="ECO:0000256" key="4">
    <source>
        <dbReference type="PROSITE-ProRule" id="PRU00742"/>
    </source>
</evidence>
<keyword evidence="3" id="KW-0464">Manganese</keyword>
<dbReference type="InterPro" id="IPR006035">
    <property type="entry name" value="Ureohydrolase"/>
</dbReference>
<dbReference type="Pfam" id="PF00491">
    <property type="entry name" value="Arginase"/>
    <property type="match status" value="1"/>
</dbReference>
<evidence type="ECO:0000313" key="6">
    <source>
        <dbReference type="EMBL" id="GKT42128.1"/>
    </source>
</evidence>
<evidence type="ECO:0000256" key="5">
    <source>
        <dbReference type="RuleBase" id="RU003684"/>
    </source>
</evidence>
<evidence type="ECO:0000256" key="1">
    <source>
        <dbReference type="ARBA" id="ARBA00022723"/>
    </source>
</evidence>
<dbReference type="PANTHER" id="PTHR11358">
    <property type="entry name" value="ARGINASE/AGMATINASE"/>
    <property type="match status" value="1"/>
</dbReference>
<dbReference type="InterPro" id="IPR023696">
    <property type="entry name" value="Ureohydrolase_dom_sf"/>
</dbReference>
<dbReference type="EMBL" id="BQXU01000004">
    <property type="protein sequence ID" value="GKT42128.1"/>
    <property type="molecule type" value="Genomic_DNA"/>
</dbReference>
<feature type="binding site" evidence="3">
    <location>
        <position position="197"/>
    </location>
    <ligand>
        <name>Mn(2+)</name>
        <dbReference type="ChEBI" id="CHEBI:29035"/>
        <label>1</label>
    </ligand>
</feature>
<accession>A0AA37NZG6</accession>
<protein>
    <submittedName>
        <fullName evidence="6">Agmatinase 1</fullName>
    </submittedName>
</protein>
<dbReference type="InterPro" id="IPR020855">
    <property type="entry name" value="Ureohydrolase_Mn_BS"/>
</dbReference>
<dbReference type="GeneID" id="73323111"/>
<feature type="binding site" evidence="3">
    <location>
        <position position="98"/>
    </location>
    <ligand>
        <name>Mn(2+)</name>
        <dbReference type="ChEBI" id="CHEBI:29035"/>
        <label>1</label>
    </ligand>
</feature>
<comment type="caution">
    <text evidence="6">The sequence shown here is derived from an EMBL/GenBank/DDBJ whole genome shotgun (WGS) entry which is preliminary data.</text>
</comment>
<dbReference type="PANTHER" id="PTHR11358:SF30">
    <property type="entry name" value="AGMATINASE 1-RELATED"/>
    <property type="match status" value="1"/>
</dbReference>
<feature type="binding site" evidence="3">
    <location>
        <position position="100"/>
    </location>
    <ligand>
        <name>Mn(2+)</name>
        <dbReference type="ChEBI" id="CHEBI:29035"/>
        <label>1</label>
    </ligand>
</feature>
<evidence type="ECO:0000256" key="3">
    <source>
        <dbReference type="PIRSR" id="PIRSR036979-1"/>
    </source>
</evidence>
<dbReference type="Proteomes" id="UP001055115">
    <property type="component" value="Unassembled WGS sequence"/>
</dbReference>
<dbReference type="RefSeq" id="XP_049124478.1">
    <property type="nucleotide sequence ID" value="XM_049268521.1"/>
</dbReference>
<feature type="binding site" evidence="3">
    <location>
        <position position="73"/>
    </location>
    <ligand>
        <name>Mn(2+)</name>
        <dbReference type="ChEBI" id="CHEBI:29035"/>
        <label>1</label>
    </ligand>
</feature>
<evidence type="ECO:0000256" key="2">
    <source>
        <dbReference type="ARBA" id="ARBA00022801"/>
    </source>
</evidence>
<dbReference type="PIRSF" id="PIRSF036979">
    <property type="entry name" value="Arginase"/>
    <property type="match status" value="1"/>
</dbReference>
<evidence type="ECO:0000313" key="7">
    <source>
        <dbReference type="Proteomes" id="UP001055115"/>
    </source>
</evidence>
<gene>
    <name evidence="6" type="ORF">ColSpa_02309</name>
</gene>
<feature type="binding site" evidence="3">
    <location>
        <position position="96"/>
    </location>
    <ligand>
        <name>Mn(2+)</name>
        <dbReference type="ChEBI" id="CHEBI:29035"/>
        <label>1</label>
    </ligand>
</feature>
<dbReference type="GO" id="GO:0046872">
    <property type="term" value="F:metal ion binding"/>
    <property type="evidence" value="ECO:0007669"/>
    <property type="project" value="UniProtKB-KW"/>
</dbReference>